<protein>
    <recommendedName>
        <fullName evidence="4">LysM domain-containing protein</fullName>
    </recommendedName>
</protein>
<name>A0A9W5YXK0_9EURO</name>
<evidence type="ECO:0000256" key="1">
    <source>
        <dbReference type="ARBA" id="ARBA00022669"/>
    </source>
</evidence>
<evidence type="ECO:0000259" key="4">
    <source>
        <dbReference type="PROSITE" id="PS51782"/>
    </source>
</evidence>
<dbReference type="Pfam" id="PF01476">
    <property type="entry name" value="LysM"/>
    <property type="match status" value="1"/>
</dbReference>
<comment type="caution">
    <text evidence="5">The sequence shown here is derived from an EMBL/GenBank/DDBJ whole genome shotgun (WGS) entry which is preliminary data.</text>
</comment>
<dbReference type="InterPro" id="IPR052210">
    <property type="entry name" value="LysM1-like"/>
</dbReference>
<evidence type="ECO:0000256" key="3">
    <source>
        <dbReference type="ARBA" id="ARBA00023026"/>
    </source>
</evidence>
<dbReference type="EMBL" id="BROQ01000085">
    <property type="protein sequence ID" value="GKZ24398.1"/>
    <property type="molecule type" value="Genomic_DNA"/>
</dbReference>
<evidence type="ECO:0000256" key="2">
    <source>
        <dbReference type="ARBA" id="ARBA00022729"/>
    </source>
</evidence>
<dbReference type="PANTHER" id="PTHR34997:SF2">
    <property type="entry name" value="LYSM DOMAIN-CONTAINING PROTEIN-RELATED"/>
    <property type="match status" value="1"/>
</dbReference>
<reference evidence="5" key="1">
    <citation type="submission" date="2022-07" db="EMBL/GenBank/DDBJ databases">
        <title>Taxonomy of Aspergillus series Nigri: significant species reduction supported by multi-species coalescent approaches.</title>
        <authorList>
            <person name="Bian C."/>
            <person name="Kusuya Y."/>
            <person name="Sklenar F."/>
            <person name="D'hooge E."/>
            <person name="Yaguchi T."/>
            <person name="Takahashi H."/>
            <person name="Hubka V."/>
        </authorList>
    </citation>
    <scope>NUCLEOTIDE SEQUENCE</scope>
    <source>
        <strain evidence="5">CBS 733.88</strain>
    </source>
</reference>
<dbReference type="GO" id="GO:0008061">
    <property type="term" value="F:chitin binding"/>
    <property type="evidence" value="ECO:0007669"/>
    <property type="project" value="UniProtKB-KW"/>
</dbReference>
<dbReference type="InterPro" id="IPR036779">
    <property type="entry name" value="LysM_dom_sf"/>
</dbReference>
<accession>A0A9W5YXK0</accession>
<feature type="domain" description="LysM" evidence="4">
    <location>
        <begin position="100"/>
        <end position="146"/>
    </location>
</feature>
<keyword evidence="1" id="KW-0147">Chitin-binding</keyword>
<dbReference type="PANTHER" id="PTHR34997">
    <property type="entry name" value="AM15"/>
    <property type="match status" value="1"/>
</dbReference>
<organism evidence="5 6">
    <name type="scientific">Aspergillus brasiliensis</name>
    <dbReference type="NCBI Taxonomy" id="319629"/>
    <lineage>
        <taxon>Eukaryota</taxon>
        <taxon>Fungi</taxon>
        <taxon>Dikarya</taxon>
        <taxon>Ascomycota</taxon>
        <taxon>Pezizomycotina</taxon>
        <taxon>Eurotiomycetes</taxon>
        <taxon>Eurotiomycetidae</taxon>
        <taxon>Eurotiales</taxon>
        <taxon>Aspergillaceae</taxon>
        <taxon>Aspergillus</taxon>
        <taxon>Aspergillus subgen. Circumdati</taxon>
    </lineage>
</organism>
<dbReference type="SUPFAM" id="SSF54106">
    <property type="entry name" value="LysM domain"/>
    <property type="match status" value="1"/>
</dbReference>
<evidence type="ECO:0000313" key="6">
    <source>
        <dbReference type="Proteomes" id="UP001143548"/>
    </source>
</evidence>
<dbReference type="Gene3D" id="3.10.350.10">
    <property type="entry name" value="LysM domain"/>
    <property type="match status" value="1"/>
</dbReference>
<keyword evidence="2" id="KW-0732">Signal</keyword>
<dbReference type="PROSITE" id="PS51782">
    <property type="entry name" value="LYSM"/>
    <property type="match status" value="1"/>
</dbReference>
<proteinExistence type="predicted"/>
<gene>
    <name evidence="5" type="ORF">AbraCBS73388_011211</name>
</gene>
<dbReference type="AlphaFoldDB" id="A0A9W5YXK0"/>
<evidence type="ECO:0000313" key="5">
    <source>
        <dbReference type="EMBL" id="GKZ24398.1"/>
    </source>
</evidence>
<dbReference type="InterPro" id="IPR018392">
    <property type="entry name" value="LysM"/>
</dbReference>
<keyword evidence="3" id="KW-0843">Virulence</keyword>
<dbReference type="Proteomes" id="UP001143548">
    <property type="component" value="Unassembled WGS sequence"/>
</dbReference>
<sequence length="206" mass="21430">MGLTLQVLESLNPGITCPDLAAGQNYCVLGTVSSSGTAANCDQFYLVKTGDSCEKKIDAQFSISATFLPATTSVPITTTTPADGIHPEHVPTGIIDQCNKFDLIQSGDTCEAIAPKHNIPLSTFYAWNLAIGSSCADLDLSYYVCVDTVGYTVPTTTTSAGNGITTPTPYEPGMVSDCTTFFFARSGDRCAGIAGSQGVTVGDIEG</sequence>
<dbReference type="CDD" id="cd00118">
    <property type="entry name" value="LysM"/>
    <property type="match status" value="1"/>
</dbReference>